<sequence length="454" mass="50152">MHKLGLIIRREYLAKVRNKSFVVMTFLSPILLVGMVVLIAYLTRVNDNEKRIVAVLNESTFLKDDFLPKPGVSFVALKGLSLEAAKDSTLAMGYYGLFYLPAGNSLERVAEGAYFYTREAPSTLVLERIERIVENRLREFRLEQAGMSPDQYARLGSGFELNTATFSGERSAKGINEFKALVGGGFGYLIMMFIIIYGGFVMRSVIEEKTSRIIEVIISSVKPFQLMLGKIIGTSLAGITQFVIWIFSATLLLVGALVFMDLDPGLLMGQARLAPGMEGAFAPGMEQALASGDVKVGEETLLVVGELLKIPMGMLVFFFLVYFILGYLIYASIYAAIGAAVDNETDTQQFIFPIILPLMLAIYVGFFSVFSNPHGPIAVGFSIFPLTSPIVMLMRLPGGIGEGGVPLWQLLLSILLLVLTFLAIVYLAAKIYRVGILMYGKKPTYKELFKWLKY</sequence>
<dbReference type="Proteomes" id="UP001206312">
    <property type="component" value="Unassembled WGS sequence"/>
</dbReference>
<dbReference type="InterPro" id="IPR051449">
    <property type="entry name" value="ABC-2_transporter_component"/>
</dbReference>
<evidence type="ECO:0000256" key="6">
    <source>
        <dbReference type="SAM" id="Phobius"/>
    </source>
</evidence>
<keyword evidence="9" id="KW-1185">Reference proteome</keyword>
<name>A0ABT1AVH9_9FLAO</name>
<feature type="transmembrane region" description="Helical" evidence="6">
    <location>
        <begin position="21"/>
        <end position="42"/>
    </location>
</feature>
<feature type="domain" description="ABC-2 type transporter transmembrane" evidence="7">
    <location>
        <begin position="19"/>
        <end position="429"/>
    </location>
</feature>
<dbReference type="SUPFAM" id="SSF53850">
    <property type="entry name" value="Periplasmic binding protein-like II"/>
    <property type="match status" value="1"/>
</dbReference>
<feature type="transmembrane region" description="Helical" evidence="6">
    <location>
        <begin position="180"/>
        <end position="201"/>
    </location>
</feature>
<evidence type="ECO:0000256" key="3">
    <source>
        <dbReference type="ARBA" id="ARBA00022692"/>
    </source>
</evidence>
<keyword evidence="4 6" id="KW-1133">Transmembrane helix</keyword>
<dbReference type="Pfam" id="PF12698">
    <property type="entry name" value="ABC2_membrane_3"/>
    <property type="match status" value="1"/>
</dbReference>
<accession>A0ABT1AVH9</accession>
<feature type="transmembrane region" description="Helical" evidence="6">
    <location>
        <begin position="377"/>
        <end position="396"/>
    </location>
</feature>
<dbReference type="InterPro" id="IPR013525">
    <property type="entry name" value="ABC2_TM"/>
</dbReference>
<feature type="transmembrane region" description="Helical" evidence="6">
    <location>
        <begin position="349"/>
        <end position="370"/>
    </location>
</feature>
<dbReference type="PANTHER" id="PTHR30294:SF29">
    <property type="entry name" value="MULTIDRUG ABC TRANSPORTER PERMEASE YBHS-RELATED"/>
    <property type="match status" value="1"/>
</dbReference>
<evidence type="ECO:0000313" key="8">
    <source>
        <dbReference type="EMBL" id="MCO5724075.1"/>
    </source>
</evidence>
<keyword evidence="5 6" id="KW-0472">Membrane</keyword>
<keyword evidence="2" id="KW-1003">Cell membrane</keyword>
<feature type="transmembrane region" description="Helical" evidence="6">
    <location>
        <begin position="315"/>
        <end position="337"/>
    </location>
</feature>
<protein>
    <submittedName>
        <fullName evidence="8">ABC transporter permease</fullName>
    </submittedName>
</protein>
<dbReference type="Gene3D" id="3.40.190.10">
    <property type="entry name" value="Periplasmic binding protein-like II"/>
    <property type="match status" value="1"/>
</dbReference>
<evidence type="ECO:0000256" key="1">
    <source>
        <dbReference type="ARBA" id="ARBA00004651"/>
    </source>
</evidence>
<proteinExistence type="predicted"/>
<evidence type="ECO:0000313" key="9">
    <source>
        <dbReference type="Proteomes" id="UP001206312"/>
    </source>
</evidence>
<dbReference type="PANTHER" id="PTHR30294">
    <property type="entry name" value="MEMBRANE COMPONENT OF ABC TRANSPORTER YHHJ-RELATED"/>
    <property type="match status" value="1"/>
</dbReference>
<feature type="transmembrane region" description="Helical" evidence="6">
    <location>
        <begin position="408"/>
        <end position="429"/>
    </location>
</feature>
<dbReference type="EMBL" id="JAMXIB010000002">
    <property type="protein sequence ID" value="MCO5724075.1"/>
    <property type="molecule type" value="Genomic_DNA"/>
</dbReference>
<dbReference type="RefSeq" id="WP_252740446.1">
    <property type="nucleotide sequence ID" value="NZ_JAMXIB010000002.1"/>
</dbReference>
<evidence type="ECO:0000256" key="2">
    <source>
        <dbReference type="ARBA" id="ARBA00022475"/>
    </source>
</evidence>
<reference evidence="8 9" key="1">
    <citation type="submission" date="2022-06" db="EMBL/GenBank/DDBJ databases">
        <authorList>
            <person name="Xuan X."/>
        </authorList>
    </citation>
    <scope>NUCLEOTIDE SEQUENCE [LARGE SCALE GENOMIC DNA]</scope>
    <source>
        <strain evidence="8 9">2V75</strain>
    </source>
</reference>
<comment type="subcellular location">
    <subcellularLocation>
        <location evidence="1">Cell membrane</location>
        <topology evidence="1">Multi-pass membrane protein</topology>
    </subcellularLocation>
</comment>
<feature type="transmembrane region" description="Helical" evidence="6">
    <location>
        <begin position="242"/>
        <end position="262"/>
    </location>
</feature>
<evidence type="ECO:0000256" key="5">
    <source>
        <dbReference type="ARBA" id="ARBA00023136"/>
    </source>
</evidence>
<organism evidence="8 9">
    <name type="scientific">Robiginitalea marina</name>
    <dbReference type="NCBI Taxonomy" id="2954105"/>
    <lineage>
        <taxon>Bacteria</taxon>
        <taxon>Pseudomonadati</taxon>
        <taxon>Bacteroidota</taxon>
        <taxon>Flavobacteriia</taxon>
        <taxon>Flavobacteriales</taxon>
        <taxon>Flavobacteriaceae</taxon>
        <taxon>Robiginitalea</taxon>
    </lineage>
</organism>
<comment type="caution">
    <text evidence="8">The sequence shown here is derived from an EMBL/GenBank/DDBJ whole genome shotgun (WGS) entry which is preliminary data.</text>
</comment>
<evidence type="ECO:0000256" key="4">
    <source>
        <dbReference type="ARBA" id="ARBA00022989"/>
    </source>
</evidence>
<keyword evidence="3 6" id="KW-0812">Transmembrane</keyword>
<evidence type="ECO:0000259" key="7">
    <source>
        <dbReference type="Pfam" id="PF12698"/>
    </source>
</evidence>
<gene>
    <name evidence="8" type="ORF">NG653_04350</name>
</gene>